<dbReference type="GO" id="GO:0046872">
    <property type="term" value="F:metal ion binding"/>
    <property type="evidence" value="ECO:0007669"/>
    <property type="project" value="UniProtKB-KW"/>
</dbReference>
<dbReference type="InterPro" id="IPR037523">
    <property type="entry name" value="VOC_core"/>
</dbReference>
<keyword evidence="3" id="KW-0560">Oxidoreductase</keyword>
<dbReference type="GO" id="GO:0051213">
    <property type="term" value="F:dioxygenase activity"/>
    <property type="evidence" value="ECO:0007669"/>
    <property type="project" value="UniProtKB-KW"/>
</dbReference>
<dbReference type="KEGG" id="cli:Clim_0308"/>
<keyword evidence="3" id="KW-0223">Dioxygenase</keyword>
<dbReference type="PROSITE" id="PS00934">
    <property type="entry name" value="GLYOXALASE_I_1"/>
    <property type="match status" value="1"/>
</dbReference>
<name>B3EFB9_CHLL2</name>
<protein>
    <submittedName>
        <fullName evidence="3">Glyoxalase/bleomycin resistance protein/dioxygenase</fullName>
    </submittedName>
</protein>
<dbReference type="InterPro" id="IPR004360">
    <property type="entry name" value="Glyas_Fos-R_dOase_dom"/>
</dbReference>
<dbReference type="InterPro" id="IPR029068">
    <property type="entry name" value="Glyas_Bleomycin-R_OHBP_Dase"/>
</dbReference>
<evidence type="ECO:0000256" key="1">
    <source>
        <dbReference type="ARBA" id="ARBA00022723"/>
    </source>
</evidence>
<dbReference type="PROSITE" id="PS51819">
    <property type="entry name" value="VOC"/>
    <property type="match status" value="1"/>
</dbReference>
<keyword evidence="1" id="KW-0479">Metal-binding</keyword>
<dbReference type="EMBL" id="CP001097">
    <property type="protein sequence ID" value="ACD89402.1"/>
    <property type="molecule type" value="Genomic_DNA"/>
</dbReference>
<feature type="domain" description="VOC" evidence="2">
    <location>
        <begin position="8"/>
        <end position="125"/>
    </location>
</feature>
<evidence type="ECO:0000313" key="3">
    <source>
        <dbReference type="EMBL" id="ACD89402.1"/>
    </source>
</evidence>
<evidence type="ECO:0000313" key="4">
    <source>
        <dbReference type="Proteomes" id="UP000008841"/>
    </source>
</evidence>
<dbReference type="AlphaFoldDB" id="B3EFB9"/>
<dbReference type="Pfam" id="PF00903">
    <property type="entry name" value="Glyoxalase"/>
    <property type="match status" value="1"/>
</dbReference>
<dbReference type="InterPro" id="IPR050383">
    <property type="entry name" value="GlyoxalaseI/FosfomycinResist"/>
</dbReference>
<proteinExistence type="predicted"/>
<organism evidence="3 4">
    <name type="scientific">Chlorobium limicola (strain DSM 245 / NBRC 103803 / 6330)</name>
    <dbReference type="NCBI Taxonomy" id="290315"/>
    <lineage>
        <taxon>Bacteria</taxon>
        <taxon>Pseudomonadati</taxon>
        <taxon>Chlorobiota</taxon>
        <taxon>Chlorobiia</taxon>
        <taxon>Chlorobiales</taxon>
        <taxon>Chlorobiaceae</taxon>
        <taxon>Chlorobium/Pelodictyon group</taxon>
        <taxon>Chlorobium</taxon>
    </lineage>
</organism>
<sequence length="167" mass="18685">MMKMKLTGINQITLRVNDLRLAEEFYAGILGLKVDHRVGANITYLRLSSDILVLVKAETPGTPEARDIRVDHFGFRLATDAEVDEAAVYLDDLGVHLVTRPAQRREGRAFFVMDPDGNLIEFYSMRLTGIQNEGEHTNEASSAVIAAGSRQLIADDSETRKPRRSRK</sequence>
<dbReference type="Proteomes" id="UP000008841">
    <property type="component" value="Chromosome"/>
</dbReference>
<dbReference type="STRING" id="290315.Clim_0308"/>
<dbReference type="Gene3D" id="3.10.180.10">
    <property type="entry name" value="2,3-Dihydroxybiphenyl 1,2-Dioxygenase, domain 1"/>
    <property type="match status" value="1"/>
</dbReference>
<dbReference type="SUPFAM" id="SSF54593">
    <property type="entry name" value="Glyoxalase/Bleomycin resistance protein/Dihydroxybiphenyl dioxygenase"/>
    <property type="match status" value="1"/>
</dbReference>
<accession>B3EFB9</accession>
<evidence type="ECO:0000259" key="2">
    <source>
        <dbReference type="PROSITE" id="PS51819"/>
    </source>
</evidence>
<dbReference type="eggNOG" id="COG0346">
    <property type="taxonomic scope" value="Bacteria"/>
</dbReference>
<gene>
    <name evidence="3" type="ordered locus">Clim_0308</name>
</gene>
<dbReference type="InterPro" id="IPR018146">
    <property type="entry name" value="Glyoxalase_1_CS"/>
</dbReference>
<dbReference type="PANTHER" id="PTHR21366">
    <property type="entry name" value="GLYOXALASE FAMILY PROTEIN"/>
    <property type="match status" value="1"/>
</dbReference>
<dbReference type="HOGENOM" id="CLU_1616071_0_0_10"/>
<reference evidence="3 4" key="1">
    <citation type="submission" date="2008-05" db="EMBL/GenBank/DDBJ databases">
        <title>Complete sequence of Chlorobium limicola DSM 245.</title>
        <authorList>
            <consortium name="US DOE Joint Genome Institute"/>
            <person name="Lucas S."/>
            <person name="Copeland A."/>
            <person name="Lapidus A."/>
            <person name="Glavina del Rio T."/>
            <person name="Dalin E."/>
            <person name="Tice H."/>
            <person name="Bruce D."/>
            <person name="Goodwin L."/>
            <person name="Pitluck S."/>
            <person name="Schmutz J."/>
            <person name="Larimer F."/>
            <person name="Land M."/>
            <person name="Hauser L."/>
            <person name="Kyrpides N."/>
            <person name="Ovchinnikova G."/>
            <person name="Zhao F."/>
            <person name="Li T."/>
            <person name="Liu Z."/>
            <person name="Overmann J."/>
            <person name="Bryant D.A."/>
            <person name="Richardson P."/>
        </authorList>
    </citation>
    <scope>NUCLEOTIDE SEQUENCE [LARGE SCALE GENOMIC DNA]</scope>
    <source>
        <strain evidence="4">DSM 245 / NBRC 103803 / 6330</strain>
    </source>
</reference>
<dbReference type="GO" id="GO:0004462">
    <property type="term" value="F:lactoylglutathione lyase activity"/>
    <property type="evidence" value="ECO:0007669"/>
    <property type="project" value="InterPro"/>
</dbReference>